<evidence type="ECO:0000256" key="3">
    <source>
        <dbReference type="ARBA" id="ARBA00022692"/>
    </source>
</evidence>
<evidence type="ECO:0000256" key="4">
    <source>
        <dbReference type="ARBA" id="ARBA00022989"/>
    </source>
</evidence>
<dbReference type="GO" id="GO:0022857">
    <property type="term" value="F:transmembrane transporter activity"/>
    <property type="evidence" value="ECO:0007669"/>
    <property type="project" value="InterPro"/>
</dbReference>
<dbReference type="KEGG" id="cput:CONPUDRAFT_65497"/>
<feature type="transmembrane region" description="Helical" evidence="6">
    <location>
        <begin position="40"/>
        <end position="61"/>
    </location>
</feature>
<evidence type="ECO:0000313" key="7">
    <source>
        <dbReference type="EMBL" id="EIW75540.1"/>
    </source>
</evidence>
<protein>
    <submittedName>
        <fullName evidence="7">APC amino acid permease</fullName>
    </submittedName>
</protein>
<keyword evidence="3 6" id="KW-0812">Transmembrane</keyword>
<dbReference type="PANTHER" id="PTHR45649">
    <property type="entry name" value="AMINO-ACID PERMEASE BAT1"/>
    <property type="match status" value="1"/>
</dbReference>
<dbReference type="GO" id="GO:0016020">
    <property type="term" value="C:membrane"/>
    <property type="evidence" value="ECO:0007669"/>
    <property type="project" value="UniProtKB-SubCell"/>
</dbReference>
<dbReference type="EMBL" id="JH711588">
    <property type="protein sequence ID" value="EIW75540.1"/>
    <property type="molecule type" value="Genomic_DNA"/>
</dbReference>
<keyword evidence="8" id="KW-1185">Reference proteome</keyword>
<feature type="transmembrane region" description="Helical" evidence="6">
    <location>
        <begin position="327"/>
        <end position="347"/>
    </location>
</feature>
<keyword evidence="5 6" id="KW-0472">Membrane</keyword>
<evidence type="ECO:0000256" key="5">
    <source>
        <dbReference type="ARBA" id="ARBA00023136"/>
    </source>
</evidence>
<evidence type="ECO:0000256" key="6">
    <source>
        <dbReference type="SAM" id="Phobius"/>
    </source>
</evidence>
<accession>A0A5M3M9S0</accession>
<organism evidence="7 8">
    <name type="scientific">Coniophora puteana (strain RWD-64-598)</name>
    <name type="common">Brown rot fungus</name>
    <dbReference type="NCBI Taxonomy" id="741705"/>
    <lineage>
        <taxon>Eukaryota</taxon>
        <taxon>Fungi</taxon>
        <taxon>Dikarya</taxon>
        <taxon>Basidiomycota</taxon>
        <taxon>Agaricomycotina</taxon>
        <taxon>Agaricomycetes</taxon>
        <taxon>Agaricomycetidae</taxon>
        <taxon>Boletales</taxon>
        <taxon>Coniophorineae</taxon>
        <taxon>Coniophoraceae</taxon>
        <taxon>Coniophora</taxon>
    </lineage>
</organism>
<dbReference type="Pfam" id="PF13520">
    <property type="entry name" value="AA_permease_2"/>
    <property type="match status" value="1"/>
</dbReference>
<feature type="transmembrane region" description="Helical" evidence="6">
    <location>
        <begin position="448"/>
        <end position="469"/>
    </location>
</feature>
<feature type="transmembrane region" description="Helical" evidence="6">
    <location>
        <begin position="233"/>
        <end position="254"/>
    </location>
</feature>
<feature type="transmembrane region" description="Helical" evidence="6">
    <location>
        <begin position="166"/>
        <end position="188"/>
    </location>
</feature>
<feature type="transmembrane region" description="Helical" evidence="6">
    <location>
        <begin position="266"/>
        <end position="293"/>
    </location>
</feature>
<keyword evidence="2" id="KW-0813">Transport</keyword>
<proteinExistence type="predicted"/>
<dbReference type="Proteomes" id="UP000053558">
    <property type="component" value="Unassembled WGS sequence"/>
</dbReference>
<keyword evidence="4 6" id="KW-1133">Transmembrane helix</keyword>
<dbReference type="PIRSF" id="PIRSF006060">
    <property type="entry name" value="AA_transporter"/>
    <property type="match status" value="1"/>
</dbReference>
<dbReference type="AlphaFoldDB" id="A0A5M3M9S0"/>
<feature type="transmembrane region" description="Helical" evidence="6">
    <location>
        <begin position="195"/>
        <end position="213"/>
    </location>
</feature>
<evidence type="ECO:0000313" key="8">
    <source>
        <dbReference type="Proteomes" id="UP000053558"/>
    </source>
</evidence>
<dbReference type="OrthoDB" id="4476201at2759"/>
<evidence type="ECO:0000256" key="1">
    <source>
        <dbReference type="ARBA" id="ARBA00004141"/>
    </source>
</evidence>
<dbReference type="RefSeq" id="XP_007774082.1">
    <property type="nucleotide sequence ID" value="XM_007775892.1"/>
</dbReference>
<gene>
    <name evidence="7" type="ORF">CONPUDRAFT_65497</name>
</gene>
<dbReference type="GeneID" id="19208425"/>
<feature type="transmembrane region" description="Helical" evidence="6">
    <location>
        <begin position="73"/>
        <end position="94"/>
    </location>
</feature>
<dbReference type="PANTHER" id="PTHR45649:SF6">
    <property type="entry name" value="GABA-SPECIFIC PERMEASE"/>
    <property type="match status" value="1"/>
</dbReference>
<comment type="caution">
    <text evidence="7">The sequence shown here is derived from an EMBL/GenBank/DDBJ whole genome shotgun (WGS) entry which is preliminary data.</text>
</comment>
<sequence>MIESPPTQIGFPSRNVQEADEALLARIGYKQELKREFSPFEIFAVCLMSMGLVPSIASVLFNSIPNGGPVAMIWGWIAAFPFILCIALGVAELASANPTSGGLYYWTHALSPPGCKNFMSWIVGYANTIANSIAMASVDWAFSLQLTAAVSMATDGAFVATQPQNFGIFIATLLLHGMVCTLCTKVLARLQNFCVLLEIFLSIVVIAVLPAVTPTELKNVPSYAFGEWTNLSGWPSGFAFFLSFLAPLWTVSGYDSSVHMSEEASNAAIAVPWATMGSVTLGFILGLALNISIAFCMGPDPTNIIDSPLGQPMAQIFYASLGKNAALALWSLVIAVQFFVGSSYLLVVSRQVFAFARDGALPFSRYVYSLGYGRRTPVFAVWMVVVFAMLTGLLSFAGAQAINAVFGMATAAGYVAYIGPMSARVLAARKSADETSRFRPGPFHLGSWSVPVLSVALAFMVFMIIIFLFPASPNINAGEMNYAVVVLGGTFTLVVVGYYFPVYGGVHWFRGPVSNIGVDGEADSGGNVGDFKDKGSETFRTVNA</sequence>
<dbReference type="InterPro" id="IPR002293">
    <property type="entry name" value="AA/rel_permease1"/>
</dbReference>
<name>A0A5M3M9S0_CONPW</name>
<evidence type="ECO:0000256" key="2">
    <source>
        <dbReference type="ARBA" id="ARBA00022448"/>
    </source>
</evidence>
<feature type="transmembrane region" description="Helical" evidence="6">
    <location>
        <begin position="481"/>
        <end position="500"/>
    </location>
</feature>
<reference evidence="8" key="1">
    <citation type="journal article" date="2012" name="Science">
        <title>The Paleozoic origin of enzymatic lignin decomposition reconstructed from 31 fungal genomes.</title>
        <authorList>
            <person name="Floudas D."/>
            <person name="Binder M."/>
            <person name="Riley R."/>
            <person name="Barry K."/>
            <person name="Blanchette R.A."/>
            <person name="Henrissat B."/>
            <person name="Martinez A.T."/>
            <person name="Otillar R."/>
            <person name="Spatafora J.W."/>
            <person name="Yadav J.S."/>
            <person name="Aerts A."/>
            <person name="Benoit I."/>
            <person name="Boyd A."/>
            <person name="Carlson A."/>
            <person name="Copeland A."/>
            <person name="Coutinho P.M."/>
            <person name="de Vries R.P."/>
            <person name="Ferreira P."/>
            <person name="Findley K."/>
            <person name="Foster B."/>
            <person name="Gaskell J."/>
            <person name="Glotzer D."/>
            <person name="Gorecki P."/>
            <person name="Heitman J."/>
            <person name="Hesse C."/>
            <person name="Hori C."/>
            <person name="Igarashi K."/>
            <person name="Jurgens J.A."/>
            <person name="Kallen N."/>
            <person name="Kersten P."/>
            <person name="Kohler A."/>
            <person name="Kuees U."/>
            <person name="Kumar T.K.A."/>
            <person name="Kuo A."/>
            <person name="LaButti K."/>
            <person name="Larrondo L.F."/>
            <person name="Lindquist E."/>
            <person name="Ling A."/>
            <person name="Lombard V."/>
            <person name="Lucas S."/>
            <person name="Lundell T."/>
            <person name="Martin R."/>
            <person name="McLaughlin D.J."/>
            <person name="Morgenstern I."/>
            <person name="Morin E."/>
            <person name="Murat C."/>
            <person name="Nagy L.G."/>
            <person name="Nolan M."/>
            <person name="Ohm R.A."/>
            <person name="Patyshakuliyeva A."/>
            <person name="Rokas A."/>
            <person name="Ruiz-Duenas F.J."/>
            <person name="Sabat G."/>
            <person name="Salamov A."/>
            <person name="Samejima M."/>
            <person name="Schmutz J."/>
            <person name="Slot J.C."/>
            <person name="St John F."/>
            <person name="Stenlid J."/>
            <person name="Sun H."/>
            <person name="Sun S."/>
            <person name="Syed K."/>
            <person name="Tsang A."/>
            <person name="Wiebenga A."/>
            <person name="Young D."/>
            <person name="Pisabarro A."/>
            <person name="Eastwood D.C."/>
            <person name="Martin F."/>
            <person name="Cullen D."/>
            <person name="Grigoriev I.V."/>
            <person name="Hibbett D.S."/>
        </authorList>
    </citation>
    <scope>NUCLEOTIDE SEQUENCE [LARGE SCALE GENOMIC DNA]</scope>
    <source>
        <strain evidence="8">RWD-64-598 SS2</strain>
    </source>
</reference>
<comment type="subcellular location">
    <subcellularLocation>
        <location evidence="1">Membrane</location>
        <topology evidence="1">Multi-pass membrane protein</topology>
    </subcellularLocation>
</comment>
<dbReference type="Gene3D" id="1.20.1740.10">
    <property type="entry name" value="Amino acid/polyamine transporter I"/>
    <property type="match status" value="1"/>
</dbReference>
<feature type="transmembrane region" description="Helical" evidence="6">
    <location>
        <begin position="378"/>
        <end position="399"/>
    </location>
</feature>
<feature type="transmembrane region" description="Helical" evidence="6">
    <location>
        <begin position="405"/>
        <end position="427"/>
    </location>
</feature>